<proteinExistence type="predicted"/>
<reference evidence="2" key="2">
    <citation type="submission" date="2021-01" db="UniProtKB">
        <authorList>
            <consortium name="EnsemblMetazoa"/>
        </authorList>
    </citation>
    <scope>IDENTIFICATION</scope>
</reference>
<organism evidence="2 3">
    <name type="scientific">Strongylocentrotus purpuratus</name>
    <name type="common">Purple sea urchin</name>
    <dbReference type="NCBI Taxonomy" id="7668"/>
    <lineage>
        <taxon>Eukaryota</taxon>
        <taxon>Metazoa</taxon>
        <taxon>Echinodermata</taxon>
        <taxon>Eleutherozoa</taxon>
        <taxon>Echinozoa</taxon>
        <taxon>Echinoidea</taxon>
        <taxon>Euechinoidea</taxon>
        <taxon>Echinacea</taxon>
        <taxon>Camarodonta</taxon>
        <taxon>Echinidea</taxon>
        <taxon>Strongylocentrotidae</taxon>
        <taxon>Strongylocentrotus</taxon>
    </lineage>
</organism>
<dbReference type="GeneID" id="115919204"/>
<evidence type="ECO:0000313" key="2">
    <source>
        <dbReference type="EnsemblMetazoa" id="XP_030828244"/>
    </source>
</evidence>
<reference evidence="3" key="1">
    <citation type="submission" date="2015-02" db="EMBL/GenBank/DDBJ databases">
        <title>Genome sequencing for Strongylocentrotus purpuratus.</title>
        <authorList>
            <person name="Murali S."/>
            <person name="Liu Y."/>
            <person name="Vee V."/>
            <person name="English A."/>
            <person name="Wang M."/>
            <person name="Skinner E."/>
            <person name="Han Y."/>
            <person name="Muzny D.M."/>
            <person name="Worley K.C."/>
            <person name="Gibbs R.A."/>
        </authorList>
    </citation>
    <scope>NUCLEOTIDE SEQUENCE</scope>
</reference>
<sequence>MRSRQAHAQSIRRAIDFYRESNFPSAVKIPNFRRFFGPPVSKKYFIRERNSPFSCFWKTFENLCCFYTKNRSFVPISTYTMASPSGSTKQKTSETLSTAKAGTSPGETAAGPSTKPEPKRSSAVKSSDTKRKSVLAKPASNESKNSGPKKKGKKPEEKEDFTDLRGRLDKLESLMERMVDFLPCQSATRPTGDTPPTAYTAATNVRFREVEHDDDDFEHIDTGNMGQCPTSYDIGSMDEGDVNETVAPGLDQENEDKVPALAQKFAIPTGVGGAIHDDLAKSAMYLMSHQLEENVLEEAGGKYPPPSNCTPLCCPKVNAAIWENLSSQTRSRDLKLQRIQKPLTRGLTAFIQTLSPDSLSETQQDALALLCNTNFEINCLRKDQIKPDLNAKYSHLCKPATPVSQYLFGDDLTKRVKDLTEQQKAASGVVRGQRTPRPQYHPYRTQASSTFQYRRQGWNRATGTSQTFPSSRPASGNYNTPFLGQRTQRGRPYRAPPHTQTMSMGKQTQSFQRPQAARRK</sequence>
<dbReference type="Proteomes" id="UP000007110">
    <property type="component" value="Unassembled WGS sequence"/>
</dbReference>
<feature type="region of interest" description="Disordered" evidence="1">
    <location>
        <begin position="461"/>
        <end position="520"/>
    </location>
</feature>
<keyword evidence="3" id="KW-1185">Reference proteome</keyword>
<evidence type="ECO:0000313" key="3">
    <source>
        <dbReference type="Proteomes" id="UP000007110"/>
    </source>
</evidence>
<accession>A0A7M7MY30</accession>
<dbReference type="AlphaFoldDB" id="A0A7M7MY30"/>
<dbReference type="OrthoDB" id="5988333at2759"/>
<dbReference type="KEGG" id="spu:115919204"/>
<feature type="compositionally biased region" description="Polar residues" evidence="1">
    <location>
        <begin position="80"/>
        <end position="101"/>
    </location>
</feature>
<feature type="region of interest" description="Disordered" evidence="1">
    <location>
        <begin position="423"/>
        <end position="442"/>
    </location>
</feature>
<evidence type="ECO:0000256" key="1">
    <source>
        <dbReference type="SAM" id="MobiDB-lite"/>
    </source>
</evidence>
<feature type="compositionally biased region" description="Basic and acidic residues" evidence="1">
    <location>
        <begin position="154"/>
        <end position="164"/>
    </location>
</feature>
<name>A0A7M7MY30_STRPU</name>
<protein>
    <submittedName>
        <fullName evidence="2">Uncharacterized protein</fullName>
    </submittedName>
</protein>
<dbReference type="PANTHER" id="PTHR34239:SF2">
    <property type="entry name" value="TRANSPOSABLE ELEMENT P TRANSPOSASE_THAP9 CONSERVED DOMAIN-CONTAINING PROTEIN"/>
    <property type="match status" value="1"/>
</dbReference>
<dbReference type="InParanoid" id="A0A7M7MY30"/>
<dbReference type="RefSeq" id="XP_030828244.1">
    <property type="nucleotide sequence ID" value="XM_030972384.1"/>
</dbReference>
<dbReference type="EnsemblMetazoa" id="XM_030972384">
    <property type="protein sequence ID" value="XP_030828244"/>
    <property type="gene ID" value="LOC115919204"/>
</dbReference>
<feature type="compositionally biased region" description="Polar residues" evidence="1">
    <location>
        <begin position="498"/>
        <end position="513"/>
    </location>
</feature>
<feature type="region of interest" description="Disordered" evidence="1">
    <location>
        <begin position="80"/>
        <end position="164"/>
    </location>
</feature>
<feature type="compositionally biased region" description="Polar residues" evidence="1">
    <location>
        <begin position="461"/>
        <end position="487"/>
    </location>
</feature>
<dbReference type="PANTHER" id="PTHR34239">
    <property type="entry name" value="APPLE DOMAIN-CONTAINING PROTEIN"/>
    <property type="match status" value="1"/>
</dbReference>